<evidence type="ECO:0000256" key="3">
    <source>
        <dbReference type="ARBA" id="ARBA00004496"/>
    </source>
</evidence>
<dbReference type="OrthoDB" id="2136125at2759"/>
<dbReference type="PANTHER" id="PTHR33588:SF1">
    <property type="entry name" value="CILIA- AND FLAGELLA-ASSOCIATED PROTEIN 299"/>
    <property type="match status" value="1"/>
</dbReference>
<comment type="function">
    <text evidence="1">May be involved in spermatogenesis.</text>
</comment>
<dbReference type="Pfam" id="PF14713">
    <property type="entry name" value="DUF4464"/>
    <property type="match status" value="1"/>
</dbReference>
<dbReference type="InParanoid" id="B3N1Z2"/>
<evidence type="ECO:0000256" key="1">
    <source>
        <dbReference type="ARBA" id="ARBA00003056"/>
    </source>
</evidence>
<evidence type="ECO:0000256" key="5">
    <source>
        <dbReference type="ARBA" id="ARBA00022490"/>
    </source>
</evidence>
<dbReference type="InterPro" id="IPR027887">
    <property type="entry name" value="DUF4464"/>
</dbReference>
<accession>B3N1Z2</accession>
<evidence type="ECO:0000256" key="6">
    <source>
        <dbReference type="ARBA" id="ARBA00023242"/>
    </source>
</evidence>
<evidence type="ECO:0000256" key="4">
    <source>
        <dbReference type="ARBA" id="ARBA00021436"/>
    </source>
</evidence>
<dbReference type="PhylomeDB" id="B3N1Z2"/>
<comment type="subcellular location">
    <subcellularLocation>
        <location evidence="3">Cytoplasm</location>
    </subcellularLocation>
    <subcellularLocation>
        <location evidence="2">Nucleus</location>
    </subcellularLocation>
</comment>
<dbReference type="GO" id="GO:0005737">
    <property type="term" value="C:cytoplasm"/>
    <property type="evidence" value="ECO:0007669"/>
    <property type="project" value="UniProtKB-SubCell"/>
</dbReference>
<evidence type="ECO:0000313" key="7">
    <source>
        <dbReference type="EMBL" id="EDV30602.1"/>
    </source>
</evidence>
<evidence type="ECO:0000313" key="8">
    <source>
        <dbReference type="Proteomes" id="UP000007801"/>
    </source>
</evidence>
<dbReference type="Proteomes" id="UP000007801">
    <property type="component" value="Unassembled WGS sequence"/>
</dbReference>
<gene>
    <name evidence="7" type="primary">Dana\GF20603</name>
    <name evidence="7" type="synonym">dana_GLEANR_3469</name>
    <name evidence="7" type="ORF">GF20603</name>
</gene>
<dbReference type="EMBL" id="CH902667">
    <property type="protein sequence ID" value="EDV30602.1"/>
    <property type="molecule type" value="Genomic_DNA"/>
</dbReference>
<evidence type="ECO:0000256" key="2">
    <source>
        <dbReference type="ARBA" id="ARBA00004123"/>
    </source>
</evidence>
<keyword evidence="6" id="KW-0539">Nucleus</keyword>
<dbReference type="KEGG" id="dan:6503305"/>
<keyword evidence="5" id="KW-0963">Cytoplasm</keyword>
<proteinExistence type="predicted"/>
<dbReference type="HOGENOM" id="CLU_070912_1_0_1"/>
<dbReference type="eggNOG" id="ENOG502QSP8">
    <property type="taxonomic scope" value="Eukaryota"/>
</dbReference>
<organism evidence="7 8">
    <name type="scientific">Drosophila ananassae</name>
    <name type="common">Fruit fly</name>
    <dbReference type="NCBI Taxonomy" id="7217"/>
    <lineage>
        <taxon>Eukaryota</taxon>
        <taxon>Metazoa</taxon>
        <taxon>Ecdysozoa</taxon>
        <taxon>Arthropoda</taxon>
        <taxon>Hexapoda</taxon>
        <taxon>Insecta</taxon>
        <taxon>Pterygota</taxon>
        <taxon>Neoptera</taxon>
        <taxon>Endopterygota</taxon>
        <taxon>Diptera</taxon>
        <taxon>Brachycera</taxon>
        <taxon>Muscomorpha</taxon>
        <taxon>Ephydroidea</taxon>
        <taxon>Drosophilidae</taxon>
        <taxon>Drosophila</taxon>
        <taxon>Sophophora</taxon>
    </lineage>
</organism>
<keyword evidence="8" id="KW-1185">Reference proteome</keyword>
<dbReference type="GeneID" id="6503305"/>
<name>B3N1Z2_DROAN</name>
<sequence>MNFLDFNTYEDYVDSFITLKDVRYLSNIQVERNLILNACGKNCLGGLLTRAQFEERRDKAMLLLKPRGLFGVYHFSDFLNNNDKVLQQLALREKKLIERQLSTVIYLQMRSQKGLEVSSFIDLEQSLRESRFKTAVNITDWRGVFEGTKKLMPGKHHLSYFAWNRNRVQYNDSDNFRVVNEGAHSLLLKHVGDHKIICVNATCKCPYSRNAKRAMYPSSVYGYVIFFDHIIRRIN</sequence>
<dbReference type="AlphaFoldDB" id="B3N1Z2"/>
<dbReference type="OMA" id="VIFFDHI"/>
<protein>
    <recommendedName>
        <fullName evidence="4">Cilia- and flagella-associated protein 299</fullName>
    </recommendedName>
</protein>
<dbReference type="PANTHER" id="PTHR33588">
    <property type="entry name" value="CILIA- AND FLAGELLA-ASSOCIATED PROTEIN 299"/>
    <property type="match status" value="1"/>
</dbReference>
<reference evidence="7 8" key="1">
    <citation type="journal article" date="2007" name="Nature">
        <title>Evolution of genes and genomes on the Drosophila phylogeny.</title>
        <authorList>
            <consortium name="Drosophila 12 Genomes Consortium"/>
            <person name="Clark A.G."/>
            <person name="Eisen M.B."/>
            <person name="Smith D.R."/>
            <person name="Bergman C.M."/>
            <person name="Oliver B."/>
            <person name="Markow T.A."/>
            <person name="Kaufman T.C."/>
            <person name="Kellis M."/>
            <person name="Gelbart W."/>
            <person name="Iyer V.N."/>
            <person name="Pollard D.A."/>
            <person name="Sackton T.B."/>
            <person name="Larracuente A.M."/>
            <person name="Singh N.D."/>
            <person name="Abad J.P."/>
            <person name="Abt D.N."/>
            <person name="Adryan B."/>
            <person name="Aguade M."/>
            <person name="Akashi H."/>
            <person name="Anderson W.W."/>
            <person name="Aquadro C.F."/>
            <person name="Ardell D.H."/>
            <person name="Arguello R."/>
            <person name="Artieri C.G."/>
            <person name="Barbash D.A."/>
            <person name="Barker D."/>
            <person name="Barsanti P."/>
            <person name="Batterham P."/>
            <person name="Batzoglou S."/>
            <person name="Begun D."/>
            <person name="Bhutkar A."/>
            <person name="Blanco E."/>
            <person name="Bosak S.A."/>
            <person name="Bradley R.K."/>
            <person name="Brand A.D."/>
            <person name="Brent M.R."/>
            <person name="Brooks A.N."/>
            <person name="Brown R.H."/>
            <person name="Butlin R.K."/>
            <person name="Caggese C."/>
            <person name="Calvi B.R."/>
            <person name="Bernardo de Carvalho A."/>
            <person name="Caspi A."/>
            <person name="Castrezana S."/>
            <person name="Celniker S.E."/>
            <person name="Chang J.L."/>
            <person name="Chapple C."/>
            <person name="Chatterji S."/>
            <person name="Chinwalla A."/>
            <person name="Civetta A."/>
            <person name="Clifton S.W."/>
            <person name="Comeron J.M."/>
            <person name="Costello J.C."/>
            <person name="Coyne J.A."/>
            <person name="Daub J."/>
            <person name="David R.G."/>
            <person name="Delcher A.L."/>
            <person name="Delehaunty K."/>
            <person name="Do C.B."/>
            <person name="Ebling H."/>
            <person name="Edwards K."/>
            <person name="Eickbush T."/>
            <person name="Evans J.D."/>
            <person name="Filipski A."/>
            <person name="Findeiss S."/>
            <person name="Freyhult E."/>
            <person name="Fulton L."/>
            <person name="Fulton R."/>
            <person name="Garcia A.C."/>
            <person name="Gardiner A."/>
            <person name="Garfield D.A."/>
            <person name="Garvin B.E."/>
            <person name="Gibson G."/>
            <person name="Gilbert D."/>
            <person name="Gnerre S."/>
            <person name="Godfrey J."/>
            <person name="Good R."/>
            <person name="Gotea V."/>
            <person name="Gravely B."/>
            <person name="Greenberg A.J."/>
            <person name="Griffiths-Jones S."/>
            <person name="Gross S."/>
            <person name="Guigo R."/>
            <person name="Gustafson E.A."/>
            <person name="Haerty W."/>
            <person name="Hahn M.W."/>
            <person name="Halligan D.L."/>
            <person name="Halpern A.L."/>
            <person name="Halter G.M."/>
            <person name="Han M.V."/>
            <person name="Heger A."/>
            <person name="Hillier L."/>
            <person name="Hinrichs A.S."/>
            <person name="Holmes I."/>
            <person name="Hoskins R.A."/>
            <person name="Hubisz M.J."/>
            <person name="Hultmark D."/>
            <person name="Huntley M.A."/>
            <person name="Jaffe D.B."/>
            <person name="Jagadeeshan S."/>
            <person name="Jeck W.R."/>
            <person name="Johnson J."/>
            <person name="Jones C.D."/>
            <person name="Jordan W.C."/>
            <person name="Karpen G.H."/>
            <person name="Kataoka E."/>
            <person name="Keightley P.D."/>
            <person name="Kheradpour P."/>
            <person name="Kirkness E.F."/>
            <person name="Koerich L.B."/>
            <person name="Kristiansen K."/>
            <person name="Kudrna D."/>
            <person name="Kulathinal R.J."/>
            <person name="Kumar S."/>
            <person name="Kwok R."/>
            <person name="Lander E."/>
            <person name="Langley C.H."/>
            <person name="Lapoint R."/>
            <person name="Lazzaro B.P."/>
            <person name="Lee S.J."/>
            <person name="Levesque L."/>
            <person name="Li R."/>
            <person name="Lin C.F."/>
            <person name="Lin M.F."/>
            <person name="Lindblad-Toh K."/>
            <person name="Llopart A."/>
            <person name="Long M."/>
            <person name="Low L."/>
            <person name="Lozovsky E."/>
            <person name="Lu J."/>
            <person name="Luo M."/>
            <person name="Machado C.A."/>
            <person name="Makalowski W."/>
            <person name="Marzo M."/>
            <person name="Matsuda M."/>
            <person name="Matzkin L."/>
            <person name="McAllister B."/>
            <person name="McBride C.S."/>
            <person name="McKernan B."/>
            <person name="McKernan K."/>
            <person name="Mendez-Lago M."/>
            <person name="Minx P."/>
            <person name="Mollenhauer M.U."/>
            <person name="Montooth K."/>
            <person name="Mount S.M."/>
            <person name="Mu X."/>
            <person name="Myers E."/>
            <person name="Negre B."/>
            <person name="Newfeld S."/>
            <person name="Nielsen R."/>
            <person name="Noor M.A."/>
            <person name="O'Grady P."/>
            <person name="Pachter L."/>
            <person name="Papaceit M."/>
            <person name="Parisi M.J."/>
            <person name="Parisi M."/>
            <person name="Parts L."/>
            <person name="Pedersen J.S."/>
            <person name="Pesole G."/>
            <person name="Phillippy A.M."/>
            <person name="Ponting C.P."/>
            <person name="Pop M."/>
            <person name="Porcelli D."/>
            <person name="Powell J.R."/>
            <person name="Prohaska S."/>
            <person name="Pruitt K."/>
            <person name="Puig M."/>
            <person name="Quesneville H."/>
            <person name="Ram K.R."/>
            <person name="Rand D."/>
            <person name="Rasmussen M.D."/>
            <person name="Reed L.K."/>
            <person name="Reenan R."/>
            <person name="Reily A."/>
            <person name="Remington K.A."/>
            <person name="Rieger T.T."/>
            <person name="Ritchie M.G."/>
            <person name="Robin C."/>
            <person name="Rogers Y.H."/>
            <person name="Rohde C."/>
            <person name="Rozas J."/>
            <person name="Rubenfield M.J."/>
            <person name="Ruiz A."/>
            <person name="Russo S."/>
            <person name="Salzberg S.L."/>
            <person name="Sanchez-Gracia A."/>
            <person name="Saranga D.J."/>
            <person name="Sato H."/>
            <person name="Schaeffer S.W."/>
            <person name="Schatz M.C."/>
            <person name="Schlenke T."/>
            <person name="Schwartz R."/>
            <person name="Segarra C."/>
            <person name="Singh R.S."/>
            <person name="Sirot L."/>
            <person name="Sirota M."/>
            <person name="Sisneros N.B."/>
            <person name="Smith C.D."/>
            <person name="Smith T.F."/>
            <person name="Spieth J."/>
            <person name="Stage D.E."/>
            <person name="Stark A."/>
            <person name="Stephan W."/>
            <person name="Strausberg R.L."/>
            <person name="Strempel S."/>
            <person name="Sturgill D."/>
            <person name="Sutton G."/>
            <person name="Sutton G.G."/>
            <person name="Tao W."/>
            <person name="Teichmann S."/>
            <person name="Tobari Y.N."/>
            <person name="Tomimura Y."/>
            <person name="Tsolas J.M."/>
            <person name="Valente V.L."/>
            <person name="Venter E."/>
            <person name="Venter J.C."/>
            <person name="Vicario S."/>
            <person name="Vieira F.G."/>
            <person name="Vilella A.J."/>
            <person name="Villasante A."/>
            <person name="Walenz B."/>
            <person name="Wang J."/>
            <person name="Wasserman M."/>
            <person name="Watts T."/>
            <person name="Wilson D."/>
            <person name="Wilson R.K."/>
            <person name="Wing R.A."/>
            <person name="Wolfner M.F."/>
            <person name="Wong A."/>
            <person name="Wong G.K."/>
            <person name="Wu C.I."/>
            <person name="Wu G."/>
            <person name="Yamamoto D."/>
            <person name="Yang H.P."/>
            <person name="Yang S.P."/>
            <person name="Yorke J.A."/>
            <person name="Yoshida K."/>
            <person name="Zdobnov E."/>
            <person name="Zhang P."/>
            <person name="Zhang Y."/>
            <person name="Zimin A.V."/>
            <person name="Baldwin J."/>
            <person name="Abdouelleil A."/>
            <person name="Abdulkadir J."/>
            <person name="Abebe A."/>
            <person name="Abera B."/>
            <person name="Abreu J."/>
            <person name="Acer S.C."/>
            <person name="Aftuck L."/>
            <person name="Alexander A."/>
            <person name="An P."/>
            <person name="Anderson E."/>
            <person name="Anderson S."/>
            <person name="Arachi H."/>
            <person name="Azer M."/>
            <person name="Bachantsang P."/>
            <person name="Barry A."/>
            <person name="Bayul T."/>
            <person name="Berlin A."/>
            <person name="Bessette D."/>
            <person name="Bloom T."/>
            <person name="Blye J."/>
            <person name="Boguslavskiy L."/>
            <person name="Bonnet C."/>
            <person name="Boukhgalter B."/>
            <person name="Bourzgui I."/>
            <person name="Brown A."/>
            <person name="Cahill P."/>
            <person name="Channer S."/>
            <person name="Cheshatsang Y."/>
            <person name="Chuda L."/>
            <person name="Citroen M."/>
            <person name="Collymore A."/>
            <person name="Cooke P."/>
            <person name="Costello M."/>
            <person name="D'Aco K."/>
            <person name="Daza R."/>
            <person name="De Haan G."/>
            <person name="DeGray S."/>
            <person name="DeMaso C."/>
            <person name="Dhargay N."/>
            <person name="Dooley K."/>
            <person name="Dooley E."/>
            <person name="Doricent M."/>
            <person name="Dorje P."/>
            <person name="Dorjee K."/>
            <person name="Dupes A."/>
            <person name="Elong R."/>
            <person name="Falk J."/>
            <person name="Farina A."/>
            <person name="Faro S."/>
            <person name="Ferguson D."/>
            <person name="Fisher S."/>
            <person name="Foley C.D."/>
            <person name="Franke A."/>
            <person name="Friedrich D."/>
            <person name="Gadbois L."/>
            <person name="Gearin G."/>
            <person name="Gearin C.R."/>
            <person name="Giannoukos G."/>
            <person name="Goode T."/>
            <person name="Graham J."/>
            <person name="Grandbois E."/>
            <person name="Grewal S."/>
            <person name="Gyaltsen K."/>
            <person name="Hafez N."/>
            <person name="Hagos B."/>
            <person name="Hall J."/>
            <person name="Henson C."/>
            <person name="Hollinger A."/>
            <person name="Honan T."/>
            <person name="Huard M.D."/>
            <person name="Hughes L."/>
            <person name="Hurhula B."/>
            <person name="Husby M.E."/>
            <person name="Kamat A."/>
            <person name="Kanga B."/>
            <person name="Kashin S."/>
            <person name="Khazanovich D."/>
            <person name="Kisner P."/>
            <person name="Lance K."/>
            <person name="Lara M."/>
            <person name="Lee W."/>
            <person name="Lennon N."/>
            <person name="Letendre F."/>
            <person name="LeVine R."/>
            <person name="Lipovsky A."/>
            <person name="Liu X."/>
            <person name="Liu J."/>
            <person name="Liu S."/>
            <person name="Lokyitsang T."/>
            <person name="Lokyitsang Y."/>
            <person name="Lubonja R."/>
            <person name="Lui A."/>
            <person name="MacDonald P."/>
            <person name="Magnisalis V."/>
            <person name="Maru K."/>
            <person name="Matthews C."/>
            <person name="McCusker W."/>
            <person name="McDonough S."/>
            <person name="Mehta T."/>
            <person name="Meldrim J."/>
            <person name="Meneus L."/>
            <person name="Mihai O."/>
            <person name="Mihalev A."/>
            <person name="Mihova T."/>
            <person name="Mittelman R."/>
            <person name="Mlenga V."/>
            <person name="Montmayeur A."/>
            <person name="Mulrain L."/>
            <person name="Navidi A."/>
            <person name="Naylor J."/>
            <person name="Negash T."/>
            <person name="Nguyen T."/>
            <person name="Nguyen N."/>
            <person name="Nicol R."/>
            <person name="Norbu C."/>
            <person name="Norbu N."/>
            <person name="Novod N."/>
            <person name="O'Neill B."/>
            <person name="Osman S."/>
            <person name="Markiewicz E."/>
            <person name="Oyono O.L."/>
            <person name="Patti C."/>
            <person name="Phunkhang P."/>
            <person name="Pierre F."/>
            <person name="Priest M."/>
            <person name="Raghuraman S."/>
            <person name="Rege F."/>
            <person name="Reyes R."/>
            <person name="Rise C."/>
            <person name="Rogov P."/>
            <person name="Ross K."/>
            <person name="Ryan E."/>
            <person name="Settipalli S."/>
            <person name="Shea T."/>
            <person name="Sherpa N."/>
            <person name="Shi L."/>
            <person name="Shih D."/>
            <person name="Sparrow T."/>
            <person name="Spaulding J."/>
            <person name="Stalker J."/>
            <person name="Stange-Thomann N."/>
            <person name="Stavropoulos S."/>
            <person name="Stone C."/>
            <person name="Strader C."/>
            <person name="Tesfaye S."/>
            <person name="Thomson T."/>
            <person name="Thoulutsang Y."/>
            <person name="Thoulutsang D."/>
            <person name="Topham K."/>
            <person name="Topping I."/>
            <person name="Tsamla T."/>
            <person name="Vassiliev H."/>
            <person name="Vo A."/>
            <person name="Wangchuk T."/>
            <person name="Wangdi T."/>
            <person name="Weiand M."/>
            <person name="Wilkinson J."/>
            <person name="Wilson A."/>
            <person name="Yadav S."/>
            <person name="Young G."/>
            <person name="Yu Q."/>
            <person name="Zembek L."/>
            <person name="Zhong D."/>
            <person name="Zimmer A."/>
            <person name="Zwirko Z."/>
            <person name="Jaffe D.B."/>
            <person name="Alvarez P."/>
            <person name="Brockman W."/>
            <person name="Butler J."/>
            <person name="Chin C."/>
            <person name="Gnerre S."/>
            <person name="Grabherr M."/>
            <person name="Kleber M."/>
            <person name="Mauceli E."/>
            <person name="MacCallum I."/>
        </authorList>
    </citation>
    <scope>NUCLEOTIDE SEQUENCE [LARGE SCALE GENOMIC DNA]</scope>
    <source>
        <strain evidence="8">Tucson 14024-0371.13</strain>
    </source>
</reference>
<dbReference type="GO" id="GO:0005634">
    <property type="term" value="C:nucleus"/>
    <property type="evidence" value="ECO:0007669"/>
    <property type="project" value="UniProtKB-SubCell"/>
</dbReference>